<keyword evidence="7" id="KW-0472">Membrane</keyword>
<dbReference type="EMBL" id="BAABJQ010000002">
    <property type="protein sequence ID" value="GAA5179201.1"/>
    <property type="molecule type" value="Genomic_DNA"/>
</dbReference>
<keyword evidence="2" id="KW-0645">Protease</keyword>
<dbReference type="InterPro" id="IPR050131">
    <property type="entry name" value="Peptidase_S8_subtilisin-like"/>
</dbReference>
<evidence type="ECO:0000256" key="3">
    <source>
        <dbReference type="ARBA" id="ARBA00022801"/>
    </source>
</evidence>
<keyword evidence="7" id="KW-0812">Transmembrane</keyword>
<proteinExistence type="inferred from homology"/>
<feature type="domain" description="Peptidase S8/S53" evidence="9">
    <location>
        <begin position="209"/>
        <end position="440"/>
    </location>
</feature>
<dbReference type="RefSeq" id="WP_345626255.1">
    <property type="nucleotide sequence ID" value="NZ_BAABJQ010000002.1"/>
</dbReference>
<dbReference type="PANTHER" id="PTHR43806">
    <property type="entry name" value="PEPTIDASE S8"/>
    <property type="match status" value="1"/>
</dbReference>
<evidence type="ECO:0000256" key="1">
    <source>
        <dbReference type="ARBA" id="ARBA00011073"/>
    </source>
</evidence>
<dbReference type="InterPro" id="IPR036852">
    <property type="entry name" value="Peptidase_S8/S53_dom_sf"/>
</dbReference>
<dbReference type="Gene3D" id="3.40.50.200">
    <property type="entry name" value="Peptidase S8/S53 domain"/>
    <property type="match status" value="1"/>
</dbReference>
<keyword evidence="8" id="KW-0732">Signal</keyword>
<evidence type="ECO:0000256" key="6">
    <source>
        <dbReference type="SAM" id="MobiDB-lite"/>
    </source>
</evidence>
<evidence type="ECO:0000256" key="4">
    <source>
        <dbReference type="ARBA" id="ARBA00022825"/>
    </source>
</evidence>
<keyword evidence="7" id="KW-1133">Transmembrane helix</keyword>
<accession>A0ABP9RJY1</accession>
<reference evidence="11" key="1">
    <citation type="journal article" date="2019" name="Int. J. Syst. Evol. Microbiol.">
        <title>The Global Catalogue of Microorganisms (GCM) 10K type strain sequencing project: providing services to taxonomists for standard genome sequencing and annotation.</title>
        <authorList>
            <consortium name="The Broad Institute Genomics Platform"/>
            <consortium name="The Broad Institute Genome Sequencing Center for Infectious Disease"/>
            <person name="Wu L."/>
            <person name="Ma J."/>
        </authorList>
    </citation>
    <scope>NUCLEOTIDE SEQUENCE [LARGE SCALE GENOMIC DNA]</scope>
    <source>
        <strain evidence="11">JCM 18304</strain>
    </source>
</reference>
<dbReference type="InterPro" id="IPR000209">
    <property type="entry name" value="Peptidase_S8/S53_dom"/>
</dbReference>
<gene>
    <name evidence="10" type="ORF">GCM10023322_08480</name>
</gene>
<dbReference type="PRINTS" id="PR00723">
    <property type="entry name" value="SUBTILISIN"/>
</dbReference>
<feature type="compositionally biased region" description="Low complexity" evidence="6">
    <location>
        <begin position="178"/>
        <end position="188"/>
    </location>
</feature>
<feature type="transmembrane region" description="Helical" evidence="7">
    <location>
        <begin position="486"/>
        <end position="504"/>
    </location>
</feature>
<keyword evidence="3" id="KW-0378">Hydrolase</keyword>
<feature type="chain" id="PRO_5045549633" description="Peptidase S8/S53 domain-containing protein" evidence="8">
    <location>
        <begin position="31"/>
        <end position="530"/>
    </location>
</feature>
<evidence type="ECO:0000256" key="8">
    <source>
        <dbReference type="SAM" id="SignalP"/>
    </source>
</evidence>
<feature type="signal peptide" evidence="8">
    <location>
        <begin position="1"/>
        <end position="30"/>
    </location>
</feature>
<evidence type="ECO:0000256" key="7">
    <source>
        <dbReference type="SAM" id="Phobius"/>
    </source>
</evidence>
<evidence type="ECO:0000256" key="5">
    <source>
        <dbReference type="PROSITE-ProRule" id="PRU01240"/>
    </source>
</evidence>
<evidence type="ECO:0000313" key="11">
    <source>
        <dbReference type="Proteomes" id="UP001501570"/>
    </source>
</evidence>
<dbReference type="PROSITE" id="PS51892">
    <property type="entry name" value="SUBTILASE"/>
    <property type="match status" value="1"/>
</dbReference>
<evidence type="ECO:0000259" key="9">
    <source>
        <dbReference type="Pfam" id="PF00082"/>
    </source>
</evidence>
<keyword evidence="4" id="KW-0720">Serine protease</keyword>
<keyword evidence="11" id="KW-1185">Reference proteome</keyword>
<evidence type="ECO:0000256" key="2">
    <source>
        <dbReference type="ARBA" id="ARBA00022670"/>
    </source>
</evidence>
<comment type="similarity">
    <text evidence="1 5">Belongs to the peptidase S8 family.</text>
</comment>
<dbReference type="InterPro" id="IPR015500">
    <property type="entry name" value="Peptidase_S8_subtilisin-rel"/>
</dbReference>
<feature type="region of interest" description="Disordered" evidence="6">
    <location>
        <begin position="131"/>
        <end position="200"/>
    </location>
</feature>
<evidence type="ECO:0000313" key="10">
    <source>
        <dbReference type="EMBL" id="GAA5179201.1"/>
    </source>
</evidence>
<dbReference type="PANTHER" id="PTHR43806:SF11">
    <property type="entry name" value="CEREVISIN-RELATED"/>
    <property type="match status" value="1"/>
</dbReference>
<name>A0ABP9RJY1_9ACTN</name>
<comment type="caution">
    <text evidence="10">The sequence shown here is derived from an EMBL/GenBank/DDBJ whole genome shotgun (WGS) entry which is preliminary data.</text>
</comment>
<organism evidence="10 11">
    <name type="scientific">Rugosimonospora acidiphila</name>
    <dbReference type="NCBI Taxonomy" id="556531"/>
    <lineage>
        <taxon>Bacteria</taxon>
        <taxon>Bacillati</taxon>
        <taxon>Actinomycetota</taxon>
        <taxon>Actinomycetes</taxon>
        <taxon>Micromonosporales</taxon>
        <taxon>Micromonosporaceae</taxon>
        <taxon>Rugosimonospora</taxon>
    </lineage>
</organism>
<comment type="caution">
    <text evidence="5">Lacks conserved residue(s) required for the propagation of feature annotation.</text>
</comment>
<protein>
    <recommendedName>
        <fullName evidence="9">Peptidase S8/S53 domain-containing protein</fullName>
    </recommendedName>
</protein>
<dbReference type="SUPFAM" id="SSF52743">
    <property type="entry name" value="Subtilisin-like"/>
    <property type="match status" value="1"/>
</dbReference>
<dbReference type="Pfam" id="PF00082">
    <property type="entry name" value="Peptidase_S8"/>
    <property type="match status" value="1"/>
</dbReference>
<sequence>MTNRGRVRAAVIVAGVAAVVTALVGSPAQADDISYVKYYTATTSYQGAPENLSEIATRFLGASSRAVEIYNLNVGRQQADGAALTDANKLDPGWELVLPWDAVGAGVQYGSLPTKVPATLPGTPLATPGIAGTPLVPAHSARPAEPGGITPVQPASPASGKLPAVPPSSAGSGGTPAGSGCAPGTPAGKQPDWARQTVDAAQAWSRTKGSGELVAVVDSGIDGSLTPLAGHVSVGVDVVSGSGRGDVDCLGTGTGMGAIIAAQPGDGGALAGIAPAATVMPVRVVTTAPHAQTDDEATAITVATASGATVIALGSYVDTSNAKVVDAIKQAVDHDVVVVCAAPASSVPVPADALPTDGVLRVGGVSEAGQPIASYRPGSVDVAAPGGSVSTLGLTGTGTVVASGTQYAVAFVAGEAALIRAAYPSLPAAGVADRIKQTAKPESGASGGAKMMDPGAAVTTVVTADEKDDSSGGGPVSSVTSGRGRVILLALIGVVLLIALGLMATRIRRLLRANVEGDETAYLEDGNSAG</sequence>
<dbReference type="Proteomes" id="UP001501570">
    <property type="component" value="Unassembled WGS sequence"/>
</dbReference>